<evidence type="ECO:0000313" key="3">
    <source>
        <dbReference type="EMBL" id="PIS40252.1"/>
    </source>
</evidence>
<keyword evidence="3" id="KW-0670">Pyruvate</keyword>
<organism evidence="3 4">
    <name type="scientific">Candidatus Nealsonbacteria bacterium CG08_land_8_20_14_0_20_36_22</name>
    <dbReference type="NCBI Taxonomy" id="1974704"/>
    <lineage>
        <taxon>Bacteria</taxon>
        <taxon>Candidatus Nealsoniibacteriota</taxon>
    </lineage>
</organism>
<dbReference type="EMBL" id="PEYC01000017">
    <property type="protein sequence ID" value="PIS40252.1"/>
    <property type="molecule type" value="Genomic_DNA"/>
</dbReference>
<dbReference type="GO" id="GO:0016903">
    <property type="term" value="F:oxidoreductase activity, acting on the aldehyde or oxo group of donors"/>
    <property type="evidence" value="ECO:0007669"/>
    <property type="project" value="InterPro"/>
</dbReference>
<protein>
    <submittedName>
        <fullName evidence="3">Indolepyruvate oxidoreductase</fullName>
    </submittedName>
</protein>
<feature type="domain" description="Pyruvate/ketoisovalerate oxidoreductase catalytic" evidence="2">
    <location>
        <begin position="30"/>
        <end position="204"/>
    </location>
</feature>
<dbReference type="InterPro" id="IPR002869">
    <property type="entry name" value="Pyrv_flavodox_OxRed_cen"/>
</dbReference>
<dbReference type="PANTHER" id="PTHR43854:SF1">
    <property type="entry name" value="INDOLEPYRUVATE OXIDOREDUCTASE SUBUNIT IORB"/>
    <property type="match status" value="1"/>
</dbReference>
<evidence type="ECO:0000313" key="4">
    <source>
        <dbReference type="Proteomes" id="UP000231472"/>
    </source>
</evidence>
<evidence type="ECO:0000256" key="1">
    <source>
        <dbReference type="ARBA" id="ARBA00023002"/>
    </source>
</evidence>
<reference evidence="4" key="1">
    <citation type="submission" date="2017-09" db="EMBL/GenBank/DDBJ databases">
        <title>Depth-based differentiation of microbial function through sediment-hosted aquifers and enrichment of novel symbionts in the deep terrestrial subsurface.</title>
        <authorList>
            <person name="Probst A.J."/>
            <person name="Ladd B."/>
            <person name="Jarett J.K."/>
            <person name="Geller-Mcgrath D.E."/>
            <person name="Sieber C.M.K."/>
            <person name="Emerson J.B."/>
            <person name="Anantharaman K."/>
            <person name="Thomas B.C."/>
            <person name="Malmstrom R."/>
            <person name="Stieglmeier M."/>
            <person name="Klingl A."/>
            <person name="Woyke T."/>
            <person name="Ryan C.M."/>
            <person name="Banfield J.F."/>
        </authorList>
    </citation>
    <scope>NUCLEOTIDE SEQUENCE [LARGE SCALE GENOMIC DNA]</scope>
</reference>
<comment type="caution">
    <text evidence="3">The sequence shown here is derived from an EMBL/GenBank/DDBJ whole genome shotgun (WGS) entry which is preliminary data.</text>
</comment>
<gene>
    <name evidence="3" type="ORF">COT32_00685</name>
</gene>
<dbReference type="Gene3D" id="3.40.920.10">
    <property type="entry name" value="Pyruvate-ferredoxin oxidoreductase, PFOR, domain III"/>
    <property type="match status" value="1"/>
</dbReference>
<dbReference type="Pfam" id="PF01558">
    <property type="entry name" value="POR"/>
    <property type="match status" value="1"/>
</dbReference>
<proteinExistence type="predicted"/>
<name>A0A2H0YR85_9BACT</name>
<keyword evidence="1" id="KW-0560">Oxidoreductase</keyword>
<evidence type="ECO:0000259" key="2">
    <source>
        <dbReference type="Pfam" id="PF01558"/>
    </source>
</evidence>
<dbReference type="PANTHER" id="PTHR43854">
    <property type="entry name" value="INDOLEPYRUVATE OXIDOREDUCTASE SUBUNIT IORB"/>
    <property type="match status" value="1"/>
</dbReference>
<dbReference type="SUPFAM" id="SSF53323">
    <property type="entry name" value="Pyruvate-ferredoxin oxidoreductase, PFOR, domain III"/>
    <property type="match status" value="1"/>
</dbReference>
<sequence>MSAGEFVLYWRKNKINNMAKSFNIITSGTGGQGLITLLQIIAEAALLEGFDVKTSELHGLSQRGGSVETHIRFGNKVYSPLVSLGSADLILSLEISEALKMLFYASPKTVFVINKNLISYPGGFEEKKLIQKIKNFGKGSKYIIPASEICQKELGKEVVSGIYLLSYAVHKNLIPLKPKSILKAVSKVVPEKYLDLNKKAFELAKK</sequence>
<dbReference type="InterPro" id="IPR052198">
    <property type="entry name" value="IorB_Oxidoreductase"/>
</dbReference>
<dbReference type="AlphaFoldDB" id="A0A2H0YR85"/>
<dbReference type="InterPro" id="IPR019752">
    <property type="entry name" value="Pyrv/ketoisovalerate_OxRed_cat"/>
</dbReference>
<accession>A0A2H0YR85</accession>
<dbReference type="Proteomes" id="UP000231472">
    <property type="component" value="Unassembled WGS sequence"/>
</dbReference>